<sequence length="455" mass="52925">MDLTNLGCFSEPFIALAYESFNGYIFTALLELGVDPFVKIDGNRNLFDAKWYDYLRGETEGMEHHLAALLNFGARIDVKDPRTQRTAFELALRAAENSDCPNPQPLQFLLEHVVPSTLTCKYIYETLDSQIEDLEGHIKSSILIMQHGWISEKARSFVFDWLVSYNTFSSVREGLHIKNEDHWLNQKAARFFPRFLTRQQLDLLWEKSRASYAATDQSRRNHNLYYVLERWYSMPWWLINAERGDVEAMKLLAEWEHPRTDPDWLFGDDSERFILAGNDGGHTPLMRAIATGSKDVAMWLLEANNGAVRGSFNCHHFRESVSDDPEDDSEDEVEGFECDLCPYGQRTAYEIAVHRGEVELLEIMWDLELDEVKWEEYIAMPRVFSYSNVMVEWMQLKLGTKRWMKLEMSGQDAWLRNEISKKLAKLRIEIVEIREAWRAQAKAFESRGMGIVEAS</sequence>
<dbReference type="OrthoDB" id="10526538at2759"/>
<evidence type="ECO:0000313" key="2">
    <source>
        <dbReference type="Proteomes" id="UP000030651"/>
    </source>
</evidence>
<evidence type="ECO:0000313" key="1">
    <source>
        <dbReference type="EMBL" id="ETS74564.1"/>
    </source>
</evidence>
<dbReference type="EMBL" id="KI912119">
    <property type="protein sequence ID" value="ETS74564.1"/>
    <property type="molecule type" value="Genomic_DNA"/>
</dbReference>
<reference evidence="2" key="1">
    <citation type="journal article" date="2015" name="BMC Genomics">
        <title>Genomic and transcriptomic analysis of the endophytic fungus Pestalotiopsis fici reveals its lifestyle and high potential for synthesis of natural products.</title>
        <authorList>
            <person name="Wang X."/>
            <person name="Zhang X."/>
            <person name="Liu L."/>
            <person name="Xiang M."/>
            <person name="Wang W."/>
            <person name="Sun X."/>
            <person name="Che Y."/>
            <person name="Guo L."/>
            <person name="Liu G."/>
            <person name="Guo L."/>
            <person name="Wang C."/>
            <person name="Yin W.B."/>
            <person name="Stadler M."/>
            <person name="Zhang X."/>
            <person name="Liu X."/>
        </authorList>
    </citation>
    <scope>NUCLEOTIDE SEQUENCE [LARGE SCALE GENOMIC DNA]</scope>
    <source>
        <strain evidence="2">W106-1 / CGMCC3.15140</strain>
    </source>
</reference>
<dbReference type="InterPro" id="IPR036770">
    <property type="entry name" value="Ankyrin_rpt-contain_sf"/>
</dbReference>
<protein>
    <recommendedName>
        <fullName evidence="3">Ankyrin</fullName>
    </recommendedName>
</protein>
<dbReference type="KEGG" id="pfy:PFICI_13048"/>
<dbReference type="GeneID" id="19278061"/>
<dbReference type="RefSeq" id="XP_007839820.1">
    <property type="nucleotide sequence ID" value="XM_007841629.1"/>
</dbReference>
<dbReference type="Proteomes" id="UP000030651">
    <property type="component" value="Unassembled WGS sequence"/>
</dbReference>
<dbReference type="SUPFAM" id="SSF48403">
    <property type="entry name" value="Ankyrin repeat"/>
    <property type="match status" value="1"/>
</dbReference>
<dbReference type="InParanoid" id="W3WLC6"/>
<proteinExistence type="predicted"/>
<dbReference type="Gene3D" id="1.25.40.20">
    <property type="entry name" value="Ankyrin repeat-containing domain"/>
    <property type="match status" value="1"/>
</dbReference>
<accession>W3WLC6</accession>
<dbReference type="HOGENOM" id="CLU_601442_0_0_1"/>
<name>W3WLC6_PESFW</name>
<keyword evidence="2" id="KW-1185">Reference proteome</keyword>
<gene>
    <name evidence="1" type="ORF">PFICI_13048</name>
</gene>
<organism evidence="1 2">
    <name type="scientific">Pestalotiopsis fici (strain W106-1 / CGMCC3.15140)</name>
    <dbReference type="NCBI Taxonomy" id="1229662"/>
    <lineage>
        <taxon>Eukaryota</taxon>
        <taxon>Fungi</taxon>
        <taxon>Dikarya</taxon>
        <taxon>Ascomycota</taxon>
        <taxon>Pezizomycotina</taxon>
        <taxon>Sordariomycetes</taxon>
        <taxon>Xylariomycetidae</taxon>
        <taxon>Amphisphaeriales</taxon>
        <taxon>Sporocadaceae</taxon>
        <taxon>Pestalotiopsis</taxon>
    </lineage>
</organism>
<evidence type="ECO:0008006" key="3">
    <source>
        <dbReference type="Google" id="ProtNLM"/>
    </source>
</evidence>
<dbReference type="AlphaFoldDB" id="W3WLC6"/>